<dbReference type="HOGENOM" id="CLU_081853_2_0_6"/>
<reference evidence="12 13" key="1">
    <citation type="submission" date="2007-08" db="EMBL/GenBank/DDBJ databases">
        <authorList>
            <consortium name="The Citrobacter koseri Genome Sequencing Project"/>
            <person name="McClelland M."/>
            <person name="Sanderson E.K."/>
            <person name="Porwollik S."/>
            <person name="Spieth J."/>
            <person name="Clifton W.S."/>
            <person name="Latreille P."/>
            <person name="Courtney L."/>
            <person name="Wang C."/>
            <person name="Pepin K."/>
            <person name="Bhonagiri V."/>
            <person name="Nash W."/>
            <person name="Johnson M."/>
            <person name="Thiruvilangam P."/>
            <person name="Wilson R."/>
        </authorList>
    </citation>
    <scope>NUCLEOTIDE SEQUENCE [LARGE SCALE GENOMIC DNA]</scope>
    <source>
        <strain evidence="13">ATCC BAA-895 / CDC 4225-83 / SGSC4696</strain>
    </source>
</reference>
<dbReference type="GO" id="GO:0015772">
    <property type="term" value="P:oligosaccharide transport"/>
    <property type="evidence" value="ECO:0007669"/>
    <property type="project" value="TreeGrafter"/>
</dbReference>
<keyword evidence="2" id="KW-0813">Transport</keyword>
<dbReference type="PANTHER" id="PTHR38105">
    <property type="entry name" value="OUTER MEMBRANE PROTEIN-RELATED-RELATED"/>
    <property type="match status" value="1"/>
</dbReference>
<keyword evidence="4" id="KW-0762">Sugar transport</keyword>
<dbReference type="AlphaFoldDB" id="A8AGB9"/>
<dbReference type="Proteomes" id="UP000008148">
    <property type="component" value="Chromosome"/>
</dbReference>
<dbReference type="EMBL" id="CP000822">
    <property type="protein sequence ID" value="ABV12532.1"/>
    <property type="molecule type" value="Genomic_DNA"/>
</dbReference>
<comment type="subcellular location">
    <subcellularLocation>
        <location evidence="1">Cell outer membrane</location>
    </subcellularLocation>
</comment>
<evidence type="ECO:0000256" key="11">
    <source>
        <dbReference type="SAM" id="Phobius"/>
    </source>
</evidence>
<organism evidence="12 13">
    <name type="scientific">Citrobacter koseri (strain ATCC BAA-895 / CDC 4225-83 / SGSC4696)</name>
    <dbReference type="NCBI Taxonomy" id="290338"/>
    <lineage>
        <taxon>Bacteria</taxon>
        <taxon>Pseudomonadati</taxon>
        <taxon>Pseudomonadota</taxon>
        <taxon>Gammaproteobacteria</taxon>
        <taxon>Enterobacterales</taxon>
        <taxon>Enterobacteriaceae</taxon>
        <taxon>Citrobacter</taxon>
    </lineage>
</organism>
<dbReference type="STRING" id="290338.CKO_01396"/>
<dbReference type="GO" id="GO:0015288">
    <property type="term" value="F:porin activity"/>
    <property type="evidence" value="ECO:0007669"/>
    <property type="project" value="UniProtKB-KW"/>
</dbReference>
<protein>
    <submittedName>
        <fullName evidence="12">Uncharacterized protein</fullName>
    </submittedName>
</protein>
<feature type="transmembrane region" description="Helical" evidence="11">
    <location>
        <begin position="6"/>
        <end position="27"/>
    </location>
</feature>
<feature type="transmembrane region" description="Helical" evidence="11">
    <location>
        <begin position="34"/>
        <end position="52"/>
    </location>
</feature>
<proteinExistence type="predicted"/>
<keyword evidence="3" id="KW-1134">Transmembrane beta strand</keyword>
<keyword evidence="7" id="KW-0406">Ion transport</keyword>
<evidence type="ECO:0000256" key="7">
    <source>
        <dbReference type="ARBA" id="ARBA00023065"/>
    </source>
</evidence>
<keyword evidence="6" id="KW-0732">Signal</keyword>
<evidence type="ECO:0000256" key="5">
    <source>
        <dbReference type="ARBA" id="ARBA00022692"/>
    </source>
</evidence>
<keyword evidence="11" id="KW-1133">Transmembrane helix</keyword>
<evidence type="ECO:0000256" key="6">
    <source>
        <dbReference type="ARBA" id="ARBA00022729"/>
    </source>
</evidence>
<dbReference type="InterPro" id="IPR053713">
    <property type="entry name" value="Bact_OM_Channel_sf"/>
</dbReference>
<dbReference type="GO" id="GO:0006811">
    <property type="term" value="P:monoatomic ion transport"/>
    <property type="evidence" value="ECO:0007669"/>
    <property type="project" value="UniProtKB-KW"/>
</dbReference>
<gene>
    <name evidence="12" type="ordered locus">CKO_01396</name>
</gene>
<keyword evidence="13" id="KW-1185">Reference proteome</keyword>
<dbReference type="KEGG" id="cko:CKO_01396"/>
<keyword evidence="9 11" id="KW-0472">Membrane</keyword>
<dbReference type="Pfam" id="PF06178">
    <property type="entry name" value="KdgM"/>
    <property type="match status" value="1"/>
</dbReference>
<sequence length="265" mass="31323">MLLLKFNTTIISWMIIIYIRLLAGVLFMSMSKKCLFTGAVIFFSFTPFVHAVQFDVRGGYNIENHSYESRFKVSNSWSSGWWASMETDSNNGSPSLDDMTSSYNEMETNYTWHINDRFALVPGGVIHWSNSGTQLRPYIRLNYKISERFSSGIRYRLDHHNYDVVDNTGDTIHDNEHRIDLFLGYKINQDWNFMWQGTAYMHQDPDLEYNNGKRWATENAFTIKYRWNEYFSPYFEYDYLDEQSNYKGEKGKPDSRIRVGVTFNL</sequence>
<evidence type="ECO:0000256" key="10">
    <source>
        <dbReference type="ARBA" id="ARBA00023237"/>
    </source>
</evidence>
<dbReference type="PANTHER" id="PTHR38105:SF2">
    <property type="entry name" value="N-ACETYLNEURAMINIC ACID OUTER MEMBRANE CHANNEL PROTEIN NANC-RELATED"/>
    <property type="match status" value="1"/>
</dbReference>
<dbReference type="InterPro" id="IPR009331">
    <property type="entry name" value="Oligogalacturonate-sp_porin"/>
</dbReference>
<evidence type="ECO:0000313" key="12">
    <source>
        <dbReference type="EMBL" id="ABV12532.1"/>
    </source>
</evidence>
<dbReference type="Gene3D" id="2.40.160.40">
    <property type="entry name" value="monomeric porin ompg"/>
    <property type="match status" value="1"/>
</dbReference>
<keyword evidence="8" id="KW-0626">Porin</keyword>
<evidence type="ECO:0000256" key="3">
    <source>
        <dbReference type="ARBA" id="ARBA00022452"/>
    </source>
</evidence>
<evidence type="ECO:0000256" key="8">
    <source>
        <dbReference type="ARBA" id="ARBA00023114"/>
    </source>
</evidence>
<accession>A8AGB9</accession>
<name>A8AGB9_CITK8</name>
<dbReference type="GO" id="GO:0009279">
    <property type="term" value="C:cell outer membrane"/>
    <property type="evidence" value="ECO:0007669"/>
    <property type="project" value="UniProtKB-SubCell"/>
</dbReference>
<evidence type="ECO:0000256" key="4">
    <source>
        <dbReference type="ARBA" id="ARBA00022597"/>
    </source>
</evidence>
<evidence type="ECO:0000256" key="9">
    <source>
        <dbReference type="ARBA" id="ARBA00023136"/>
    </source>
</evidence>
<evidence type="ECO:0000256" key="2">
    <source>
        <dbReference type="ARBA" id="ARBA00022448"/>
    </source>
</evidence>
<dbReference type="GO" id="GO:0046930">
    <property type="term" value="C:pore complex"/>
    <property type="evidence" value="ECO:0007669"/>
    <property type="project" value="UniProtKB-KW"/>
</dbReference>
<keyword evidence="10" id="KW-0998">Cell outer membrane</keyword>
<evidence type="ECO:0000256" key="1">
    <source>
        <dbReference type="ARBA" id="ARBA00004442"/>
    </source>
</evidence>
<evidence type="ECO:0000313" key="13">
    <source>
        <dbReference type="Proteomes" id="UP000008148"/>
    </source>
</evidence>
<keyword evidence="5 11" id="KW-0812">Transmembrane</keyword>